<evidence type="ECO:0000313" key="4">
    <source>
        <dbReference type="Proteomes" id="UP000528734"/>
    </source>
</evidence>
<dbReference type="InterPro" id="IPR011990">
    <property type="entry name" value="TPR-like_helical_dom_sf"/>
</dbReference>
<evidence type="ECO:0000256" key="2">
    <source>
        <dbReference type="SAM" id="MobiDB-lite"/>
    </source>
</evidence>
<sequence precursor="true">MSSRILNAAGAAAIAAMLALSVQPASAQITFPWERERAPQGYPQGQPQSDDADAEMRIQRLENQLRQLTGQNEELQYRNRQLEERLRQLGAAPPAPGGGQPPVAQPSVAAAPPAAQPGPAADSQHGYPQQGYRQPQGYPQAQPGYDRQPQIASPAPIVQEPAAGGRRRGDAFDPNQNPNAPGAPRALGGGQLPISSEAAVGVPGGRGPGEPLNLGGPRDAGGALPPPAAAAPPQRGPGPGASAALTTLPPSATSKDEFDLGIGYMQRKDYALAEETMKNFAQKYPSDPLVGDAQYWLGESYFQRQQYRDAAEAFLGVTSKHDKSAKAPDALLRLGQSLAALKEKEAACAALGEVTRKYPRASAGVKAAVDREQKRVKC</sequence>
<comment type="subcellular location">
    <subcellularLocation>
        <location evidence="1">Periplasm</location>
    </subcellularLocation>
</comment>
<dbReference type="Proteomes" id="UP000528734">
    <property type="component" value="Unassembled WGS sequence"/>
</dbReference>
<dbReference type="NCBIfam" id="TIGR02795">
    <property type="entry name" value="tol_pal_ybgF"/>
    <property type="match status" value="1"/>
</dbReference>
<dbReference type="SUPFAM" id="SSF48452">
    <property type="entry name" value="TPR-like"/>
    <property type="match status" value="1"/>
</dbReference>
<feature type="compositionally biased region" description="Pro residues" evidence="2">
    <location>
        <begin position="224"/>
        <end position="236"/>
    </location>
</feature>
<dbReference type="GO" id="GO:0030288">
    <property type="term" value="C:outer membrane-bounded periplasmic space"/>
    <property type="evidence" value="ECO:0007669"/>
    <property type="project" value="UniProtKB-UniRule"/>
</dbReference>
<keyword evidence="1" id="KW-0131">Cell cycle</keyword>
<gene>
    <name evidence="3" type="primary">ybgF</name>
    <name evidence="1" type="synonym">cpoB</name>
    <name evidence="3" type="ORF">HCN50_11800</name>
</gene>
<dbReference type="RefSeq" id="WP_171709792.1">
    <property type="nucleotide sequence ID" value="NZ_JAAVLW010000003.1"/>
</dbReference>
<evidence type="ECO:0000256" key="1">
    <source>
        <dbReference type="HAMAP-Rule" id="MF_02066"/>
    </source>
</evidence>
<dbReference type="AlphaFoldDB" id="A0A7Y4M2F6"/>
<feature type="chain" id="PRO_5031655198" description="Cell division coordinator CpoB" evidence="1">
    <location>
        <begin position="28"/>
        <end position="378"/>
    </location>
</feature>
<feature type="region of interest" description="Disordered" evidence="2">
    <location>
        <begin position="90"/>
        <end position="259"/>
    </location>
</feature>
<dbReference type="Pfam" id="PF13432">
    <property type="entry name" value="TPR_16"/>
    <property type="match status" value="1"/>
</dbReference>
<keyword evidence="4" id="KW-1185">Reference proteome</keyword>
<evidence type="ECO:0000313" key="3">
    <source>
        <dbReference type="EMBL" id="NOJ46920.1"/>
    </source>
</evidence>
<dbReference type="InterPro" id="IPR019734">
    <property type="entry name" value="TPR_rpt"/>
</dbReference>
<feature type="signal peptide" evidence="1">
    <location>
        <begin position="1"/>
        <end position="27"/>
    </location>
</feature>
<dbReference type="HAMAP" id="MF_02066">
    <property type="entry name" value="CpoB"/>
    <property type="match status" value="1"/>
</dbReference>
<keyword evidence="1" id="KW-0574">Periplasm</keyword>
<dbReference type="Gene3D" id="1.25.40.10">
    <property type="entry name" value="Tetratricopeptide repeat domain"/>
    <property type="match status" value="1"/>
</dbReference>
<protein>
    <recommendedName>
        <fullName evidence="1">Cell division coordinator CpoB</fullName>
    </recommendedName>
</protein>
<feature type="compositionally biased region" description="Low complexity" evidence="2">
    <location>
        <begin position="101"/>
        <end position="145"/>
    </location>
</feature>
<dbReference type="EMBL" id="JAAVLW010000003">
    <property type="protein sequence ID" value="NOJ46920.1"/>
    <property type="molecule type" value="Genomic_DNA"/>
</dbReference>
<keyword evidence="1" id="KW-0732">Signal</keyword>
<comment type="function">
    <text evidence="1">Mediates coordination of peptidoglycan synthesis and outer membrane constriction during cell division.</text>
</comment>
<keyword evidence="1" id="KW-0132">Cell division</keyword>
<accession>A0A7Y4M2F6</accession>
<dbReference type="InterPro" id="IPR014162">
    <property type="entry name" value="CpoB_C"/>
</dbReference>
<reference evidence="3 4" key="1">
    <citation type="submission" date="2020-03" db="EMBL/GenBank/DDBJ databases">
        <title>Bradyrhizobium diversity isolated from nodules of Muelleranthus trifoliolatus.</title>
        <authorList>
            <person name="Klepa M."/>
            <person name="Helene L."/>
            <person name="Hungria M."/>
        </authorList>
    </citation>
    <scope>NUCLEOTIDE SEQUENCE [LARGE SCALE GENOMIC DNA]</scope>
    <source>
        <strain evidence="3 4">WSM 1744</strain>
    </source>
</reference>
<name>A0A7Y4M2F6_9BRAD</name>
<dbReference type="Pfam" id="PF13174">
    <property type="entry name" value="TPR_6"/>
    <property type="match status" value="1"/>
</dbReference>
<comment type="caution">
    <text evidence="3">The sequence shown here is derived from an EMBL/GenBank/DDBJ whole genome shotgun (WGS) entry which is preliminary data.</text>
</comment>
<organism evidence="3 4">
    <name type="scientific">Bradyrhizobium archetypum</name>
    <dbReference type="NCBI Taxonomy" id="2721160"/>
    <lineage>
        <taxon>Bacteria</taxon>
        <taxon>Pseudomonadati</taxon>
        <taxon>Pseudomonadota</taxon>
        <taxon>Alphaproteobacteria</taxon>
        <taxon>Hyphomicrobiales</taxon>
        <taxon>Nitrobacteraceae</taxon>
        <taxon>Bradyrhizobium</taxon>
    </lineage>
</organism>
<dbReference type="InterPro" id="IPR034706">
    <property type="entry name" value="CpoB"/>
</dbReference>
<proteinExistence type="inferred from homology"/>
<comment type="similarity">
    <text evidence="1">Belongs to the CpoB family.</text>
</comment>
<dbReference type="GO" id="GO:0043093">
    <property type="term" value="P:FtsZ-dependent cytokinesis"/>
    <property type="evidence" value="ECO:0007669"/>
    <property type="project" value="UniProtKB-UniRule"/>
</dbReference>